<keyword evidence="1" id="KW-0812">Transmembrane</keyword>
<keyword evidence="1" id="KW-1133">Transmembrane helix</keyword>
<reference evidence="2 3" key="1">
    <citation type="submission" date="2016-11" db="EMBL/GenBank/DDBJ databases">
        <title>The macronuclear genome of Stentor coeruleus: a giant cell with tiny introns.</title>
        <authorList>
            <person name="Slabodnick M."/>
            <person name="Ruby J.G."/>
            <person name="Reiff S.B."/>
            <person name="Swart E.C."/>
            <person name="Gosai S."/>
            <person name="Prabakaran S."/>
            <person name="Witkowska E."/>
            <person name="Larue G.E."/>
            <person name="Fisher S."/>
            <person name="Freeman R.M."/>
            <person name="Gunawardena J."/>
            <person name="Chu W."/>
            <person name="Stover N.A."/>
            <person name="Gregory B.D."/>
            <person name="Nowacki M."/>
            <person name="Derisi J."/>
            <person name="Roy S.W."/>
            <person name="Marshall W.F."/>
            <person name="Sood P."/>
        </authorList>
    </citation>
    <scope>NUCLEOTIDE SEQUENCE [LARGE SCALE GENOMIC DNA]</scope>
    <source>
        <strain evidence="2">WM001</strain>
    </source>
</reference>
<evidence type="ECO:0000256" key="1">
    <source>
        <dbReference type="SAM" id="Phobius"/>
    </source>
</evidence>
<accession>A0A1R2BCB2</accession>
<proteinExistence type="predicted"/>
<feature type="transmembrane region" description="Helical" evidence="1">
    <location>
        <begin position="39"/>
        <end position="66"/>
    </location>
</feature>
<organism evidence="2 3">
    <name type="scientific">Stentor coeruleus</name>
    <dbReference type="NCBI Taxonomy" id="5963"/>
    <lineage>
        <taxon>Eukaryota</taxon>
        <taxon>Sar</taxon>
        <taxon>Alveolata</taxon>
        <taxon>Ciliophora</taxon>
        <taxon>Postciliodesmatophora</taxon>
        <taxon>Heterotrichea</taxon>
        <taxon>Heterotrichida</taxon>
        <taxon>Stentoridae</taxon>
        <taxon>Stentor</taxon>
    </lineage>
</organism>
<sequence length="216" mass="25148">MENPFESTDDRENKTKNLWRFALYSMKTELVLYDLCQSLYWQSIIEVGIMLSAFIALLTSHSLLFFMHVAHIIRPYVALRIIFKLPKTHLILDQLSDDPIKAQSEASEIIQAQFKTSSIFYSHYLILSGISAVFDLLALLYNLSNTGGEMNTYVFYVNIAWIFLGFDFYVLLWSKSLLFTFPKVLRDTSKDIANSTLRDTSNMFNNMMEQFVQRIK</sequence>
<protein>
    <submittedName>
        <fullName evidence="2">Uncharacterized protein</fullName>
    </submittedName>
</protein>
<dbReference type="EMBL" id="MPUH01000762">
    <property type="protein sequence ID" value="OMJ74280.1"/>
    <property type="molecule type" value="Genomic_DNA"/>
</dbReference>
<dbReference type="Proteomes" id="UP000187209">
    <property type="component" value="Unassembled WGS sequence"/>
</dbReference>
<evidence type="ECO:0000313" key="3">
    <source>
        <dbReference type="Proteomes" id="UP000187209"/>
    </source>
</evidence>
<dbReference type="AlphaFoldDB" id="A0A1R2BCB2"/>
<evidence type="ECO:0000313" key="2">
    <source>
        <dbReference type="EMBL" id="OMJ74280.1"/>
    </source>
</evidence>
<feature type="transmembrane region" description="Helical" evidence="1">
    <location>
        <begin position="119"/>
        <end position="141"/>
    </location>
</feature>
<dbReference type="OrthoDB" id="322678at2759"/>
<keyword evidence="1" id="KW-0472">Membrane</keyword>
<comment type="caution">
    <text evidence="2">The sequence shown here is derived from an EMBL/GenBank/DDBJ whole genome shotgun (WGS) entry which is preliminary data.</text>
</comment>
<feature type="transmembrane region" description="Helical" evidence="1">
    <location>
        <begin position="153"/>
        <end position="173"/>
    </location>
</feature>
<name>A0A1R2BCB2_9CILI</name>
<keyword evidence="3" id="KW-1185">Reference proteome</keyword>
<gene>
    <name evidence="2" type="ORF">SteCoe_26836</name>
</gene>